<dbReference type="InterPro" id="IPR047115">
    <property type="entry name" value="ARSB"/>
</dbReference>
<dbReference type="Gene3D" id="3.40.720.10">
    <property type="entry name" value="Alkaline Phosphatase, subunit A"/>
    <property type="match status" value="1"/>
</dbReference>
<dbReference type="SUPFAM" id="SSF53649">
    <property type="entry name" value="Alkaline phosphatase-like"/>
    <property type="match status" value="1"/>
</dbReference>
<dbReference type="Gene3D" id="3.30.1120.10">
    <property type="match status" value="1"/>
</dbReference>
<proteinExistence type="predicted"/>
<feature type="domain" description="Sulfatase N-terminal" evidence="4">
    <location>
        <begin position="4"/>
        <end position="372"/>
    </location>
</feature>
<sequence length="543" mass="59604">MKLPNIVFFLIDDLGYSDVTFTSPPSTSTSITTTTNTPNIDSLAHHGLVLDRSYAYKTCTPSRSSFQSGRLPVHVTEQLKVPDNPTAAVPFNMTTITELLNEQTNYTSHLVGKWDAGLATTRHTPYGRGYSNSSLSYFSHKNEFYDHTTLQSGCKTRCETENPGTHDCIMDLWEGDHPATSIPQGDFVEHIFRDRALDIILSESQTPDDPFFLLYSSHIAHCPLQVPQDKLDDFLGQGDDESHCSAQTARVNPDFDDPDKFECRATYKAMVSTLDDIVGTITESLKENGMYEDTLILFTSDNGGCVKLDESGGNNFPLRGGKYSDLEGGVRTAAFAGGGWLESKFGGETGRRSSEIIHIVDWYATIAALAGIEDGNITDKRAEESTPSLPPIDSRDQRALLEGGSSAWEGEPLFLSSNAVMLDDFKLILSPIVAPAGFPGPTYPNASSFLSPVDDPKLDLNCTNGCLFNIAEDKEEHIDLASSMPEKVEELKSMLVEGRKTFYENSDELVMDCDGDDFEEQNCGCHLAVNKWGGYFGPYASSP</sequence>
<keyword evidence="3" id="KW-0325">Glycoprotein</keyword>
<evidence type="ECO:0000313" key="6">
    <source>
        <dbReference type="Proteomes" id="UP001165082"/>
    </source>
</evidence>
<evidence type="ECO:0000256" key="2">
    <source>
        <dbReference type="ARBA" id="ARBA00022837"/>
    </source>
</evidence>
<dbReference type="Pfam" id="PF00884">
    <property type="entry name" value="Sulfatase"/>
    <property type="match status" value="1"/>
</dbReference>
<gene>
    <name evidence="5" type="ORF">TrRE_jg7395</name>
</gene>
<dbReference type="OrthoDB" id="195633at2759"/>
<evidence type="ECO:0000256" key="1">
    <source>
        <dbReference type="ARBA" id="ARBA00022723"/>
    </source>
</evidence>
<evidence type="ECO:0000256" key="3">
    <source>
        <dbReference type="ARBA" id="ARBA00023180"/>
    </source>
</evidence>
<dbReference type="PANTHER" id="PTHR10342">
    <property type="entry name" value="ARYLSULFATASE"/>
    <property type="match status" value="1"/>
</dbReference>
<dbReference type="GO" id="GO:0008484">
    <property type="term" value="F:sulfuric ester hydrolase activity"/>
    <property type="evidence" value="ECO:0007669"/>
    <property type="project" value="InterPro"/>
</dbReference>
<comment type="caution">
    <text evidence="5">The sequence shown here is derived from an EMBL/GenBank/DDBJ whole genome shotgun (WGS) entry which is preliminary data.</text>
</comment>
<dbReference type="EMBL" id="BRXZ01001629">
    <property type="protein sequence ID" value="GMH75506.1"/>
    <property type="molecule type" value="Genomic_DNA"/>
</dbReference>
<dbReference type="Proteomes" id="UP001165082">
    <property type="component" value="Unassembled WGS sequence"/>
</dbReference>
<organism evidence="5 6">
    <name type="scientific">Triparma retinervis</name>
    <dbReference type="NCBI Taxonomy" id="2557542"/>
    <lineage>
        <taxon>Eukaryota</taxon>
        <taxon>Sar</taxon>
        <taxon>Stramenopiles</taxon>
        <taxon>Ochrophyta</taxon>
        <taxon>Bolidophyceae</taxon>
        <taxon>Parmales</taxon>
        <taxon>Triparmaceae</taxon>
        <taxon>Triparma</taxon>
    </lineage>
</organism>
<dbReference type="PANTHER" id="PTHR10342:SF274">
    <property type="entry name" value="ARYLSULFATASE B"/>
    <property type="match status" value="1"/>
</dbReference>
<dbReference type="InterPro" id="IPR017850">
    <property type="entry name" value="Alkaline_phosphatase_core_sf"/>
</dbReference>
<dbReference type="InterPro" id="IPR000917">
    <property type="entry name" value="Sulfatase_N"/>
</dbReference>
<protein>
    <recommendedName>
        <fullName evidence="4">Sulfatase N-terminal domain-containing protein</fullName>
    </recommendedName>
</protein>
<keyword evidence="2" id="KW-0106">Calcium</keyword>
<keyword evidence="6" id="KW-1185">Reference proteome</keyword>
<accession>A0A9W7AQB2</accession>
<dbReference type="AlphaFoldDB" id="A0A9W7AQB2"/>
<dbReference type="GO" id="GO:0046872">
    <property type="term" value="F:metal ion binding"/>
    <property type="evidence" value="ECO:0007669"/>
    <property type="project" value="UniProtKB-KW"/>
</dbReference>
<evidence type="ECO:0000259" key="4">
    <source>
        <dbReference type="Pfam" id="PF00884"/>
    </source>
</evidence>
<name>A0A9W7AQB2_9STRA</name>
<keyword evidence="1" id="KW-0479">Metal-binding</keyword>
<reference evidence="5" key="1">
    <citation type="submission" date="2022-07" db="EMBL/GenBank/DDBJ databases">
        <title>Genome analysis of Parmales, a sister group of diatoms, reveals the evolutionary specialization of diatoms from phago-mixotrophs to photoautotrophs.</title>
        <authorList>
            <person name="Ban H."/>
            <person name="Sato S."/>
            <person name="Yoshikawa S."/>
            <person name="Kazumasa Y."/>
            <person name="Nakamura Y."/>
            <person name="Ichinomiya M."/>
            <person name="Saitoh K."/>
            <person name="Sato N."/>
            <person name="Blanc-Mathieu R."/>
            <person name="Endo H."/>
            <person name="Kuwata A."/>
            <person name="Ogata H."/>
        </authorList>
    </citation>
    <scope>NUCLEOTIDE SEQUENCE</scope>
</reference>
<evidence type="ECO:0000313" key="5">
    <source>
        <dbReference type="EMBL" id="GMH75506.1"/>
    </source>
</evidence>